<protein>
    <submittedName>
        <fullName evidence="1">Uncharacterized protein</fullName>
    </submittedName>
</protein>
<reference evidence="1" key="1">
    <citation type="journal article" date="2015" name="Nature">
        <title>Complex archaea that bridge the gap between prokaryotes and eukaryotes.</title>
        <authorList>
            <person name="Spang A."/>
            <person name="Saw J.H."/>
            <person name="Jorgensen S.L."/>
            <person name="Zaremba-Niedzwiedzka K."/>
            <person name="Martijn J."/>
            <person name="Lind A.E."/>
            <person name="van Eijk R."/>
            <person name="Schleper C."/>
            <person name="Guy L."/>
            <person name="Ettema T.J."/>
        </authorList>
    </citation>
    <scope>NUCLEOTIDE SEQUENCE</scope>
</reference>
<name>A0A0F9RVC6_9ZZZZ</name>
<proteinExistence type="predicted"/>
<organism evidence="1">
    <name type="scientific">marine sediment metagenome</name>
    <dbReference type="NCBI Taxonomy" id="412755"/>
    <lineage>
        <taxon>unclassified sequences</taxon>
        <taxon>metagenomes</taxon>
        <taxon>ecological metagenomes</taxon>
    </lineage>
</organism>
<accession>A0A0F9RVC6</accession>
<comment type="caution">
    <text evidence="1">The sequence shown here is derived from an EMBL/GenBank/DDBJ whole genome shotgun (WGS) entry which is preliminary data.</text>
</comment>
<dbReference type="AlphaFoldDB" id="A0A0F9RVC6"/>
<dbReference type="EMBL" id="LAZR01000697">
    <property type="protein sequence ID" value="KKN60410.1"/>
    <property type="molecule type" value="Genomic_DNA"/>
</dbReference>
<sequence length="35" mass="4203">MSYEVLMNFFAYWIHMWELEWIGGAELLRILGLLG</sequence>
<evidence type="ECO:0000313" key="1">
    <source>
        <dbReference type="EMBL" id="KKN60410.1"/>
    </source>
</evidence>
<gene>
    <name evidence="1" type="ORF">LCGC14_0532440</name>
</gene>